<name>A0AA88I8T2_ARTSF</name>
<evidence type="ECO:0000313" key="3">
    <source>
        <dbReference type="Proteomes" id="UP001187531"/>
    </source>
</evidence>
<evidence type="ECO:0000256" key="1">
    <source>
        <dbReference type="SAM" id="SignalP"/>
    </source>
</evidence>
<dbReference type="EMBL" id="JAVRJZ010000003">
    <property type="protein sequence ID" value="KAK2724673.1"/>
    <property type="molecule type" value="Genomic_DNA"/>
</dbReference>
<evidence type="ECO:0000313" key="2">
    <source>
        <dbReference type="EMBL" id="KAK2724673.1"/>
    </source>
</evidence>
<keyword evidence="1" id="KW-0732">Signal</keyword>
<feature type="signal peptide" evidence="1">
    <location>
        <begin position="1"/>
        <end position="17"/>
    </location>
</feature>
<feature type="chain" id="PRO_5041851736" evidence="1">
    <location>
        <begin position="18"/>
        <end position="341"/>
    </location>
</feature>
<dbReference type="EMBL" id="JAVRJZ010000003">
    <property type="protein sequence ID" value="KAK2724675.1"/>
    <property type="molecule type" value="Genomic_DNA"/>
</dbReference>
<gene>
    <name evidence="2" type="ORF">QYM36_001240</name>
</gene>
<accession>A0AA88I8T2</accession>
<proteinExistence type="predicted"/>
<sequence>MNQFVYLLVLRLSVVYGTTPIMGKDNSIHLSSKRFYRYQPAVQNTFLSDTPVSRDDASSRSSVIRDVKKFSRAMRRLPKKRSKMGEETRFSATSIRKLMLDVIAERDSQLFDTLIDMNRTEIHLKSIVEMIEESNQISQNIASIMVKLDEGIRRLDSKMIVMGEKLLHVEARQLQLDRRIEREAASIANRIEEVLKKSNRVDGDLNSDRVLLDIRELLSDLSLSIDKISSQGTIGNDIDNAIMPVSTAGDRHSLEASLETRLISIIQAVHGDIVKIVREVENNVDNQLAMVTGDTAYIHCGIGKLLEQNTSLKSVNNNDVSSAEDFDCSTIANGNTDQFCP</sequence>
<comment type="caution">
    <text evidence="2">The sequence shown here is derived from an EMBL/GenBank/DDBJ whole genome shotgun (WGS) entry which is preliminary data.</text>
</comment>
<dbReference type="AlphaFoldDB" id="A0AA88I8T2"/>
<keyword evidence="3" id="KW-1185">Reference proteome</keyword>
<dbReference type="EMBL" id="JAVRJZ010000003">
    <property type="protein sequence ID" value="KAK2724674.1"/>
    <property type="molecule type" value="Genomic_DNA"/>
</dbReference>
<dbReference type="Proteomes" id="UP001187531">
    <property type="component" value="Unassembled WGS sequence"/>
</dbReference>
<protein>
    <submittedName>
        <fullName evidence="2">Uncharacterized protein</fullName>
    </submittedName>
</protein>
<reference evidence="2" key="1">
    <citation type="submission" date="2023-07" db="EMBL/GenBank/DDBJ databases">
        <title>Chromosome-level genome assembly of Artemia franciscana.</title>
        <authorList>
            <person name="Jo E."/>
        </authorList>
    </citation>
    <scope>NUCLEOTIDE SEQUENCE</scope>
    <source>
        <tissue evidence="2">Whole body</tissue>
    </source>
</reference>
<organism evidence="2 3">
    <name type="scientific">Artemia franciscana</name>
    <name type="common">Brine shrimp</name>
    <name type="synonym">Artemia sanfranciscana</name>
    <dbReference type="NCBI Taxonomy" id="6661"/>
    <lineage>
        <taxon>Eukaryota</taxon>
        <taxon>Metazoa</taxon>
        <taxon>Ecdysozoa</taxon>
        <taxon>Arthropoda</taxon>
        <taxon>Crustacea</taxon>
        <taxon>Branchiopoda</taxon>
        <taxon>Anostraca</taxon>
        <taxon>Artemiidae</taxon>
        <taxon>Artemia</taxon>
    </lineage>
</organism>